<keyword evidence="4 9" id="KW-0378">Hydrolase</keyword>
<feature type="region of interest" description="Disordered" evidence="11">
    <location>
        <begin position="466"/>
        <end position="509"/>
    </location>
</feature>
<evidence type="ECO:0000256" key="2">
    <source>
        <dbReference type="ARBA" id="ARBA00013278"/>
    </source>
</evidence>
<comment type="caution">
    <text evidence="14">The sequence shown here is derived from an EMBL/GenBank/DDBJ whole genome shotgun (WGS) entry which is preliminary data.</text>
</comment>
<dbReference type="GO" id="GO:0016020">
    <property type="term" value="C:membrane"/>
    <property type="evidence" value="ECO:0007669"/>
    <property type="project" value="UniProtKB-SubCell"/>
</dbReference>
<feature type="compositionally biased region" description="Pro residues" evidence="11">
    <location>
        <begin position="472"/>
        <end position="483"/>
    </location>
</feature>
<dbReference type="InterPro" id="IPR016035">
    <property type="entry name" value="Acyl_Trfase/lysoPLipase"/>
</dbReference>
<dbReference type="Pfam" id="PF00023">
    <property type="entry name" value="Ank"/>
    <property type="match status" value="1"/>
</dbReference>
<dbReference type="OrthoDB" id="48574at2759"/>
<organism evidence="14 15">
    <name type="scientific">Tribonema minus</name>
    <dbReference type="NCBI Taxonomy" id="303371"/>
    <lineage>
        <taxon>Eukaryota</taxon>
        <taxon>Sar</taxon>
        <taxon>Stramenopiles</taxon>
        <taxon>Ochrophyta</taxon>
        <taxon>PX clade</taxon>
        <taxon>Xanthophyceae</taxon>
        <taxon>Tribonematales</taxon>
        <taxon>Tribonemataceae</taxon>
        <taxon>Tribonema</taxon>
    </lineage>
</organism>
<evidence type="ECO:0000313" key="14">
    <source>
        <dbReference type="EMBL" id="KAG5180031.1"/>
    </source>
</evidence>
<evidence type="ECO:0000313" key="15">
    <source>
        <dbReference type="Proteomes" id="UP000664859"/>
    </source>
</evidence>
<feature type="short sequence motif" description="DGA/G" evidence="9">
    <location>
        <begin position="189"/>
        <end position="191"/>
    </location>
</feature>
<evidence type="ECO:0000256" key="5">
    <source>
        <dbReference type="ARBA" id="ARBA00022912"/>
    </source>
</evidence>
<evidence type="ECO:0000256" key="1">
    <source>
        <dbReference type="ARBA" id="ARBA00004170"/>
    </source>
</evidence>
<comment type="caution">
    <text evidence="9">Lacks conserved residue(s) required for the propagation of feature annotation.</text>
</comment>
<dbReference type="InterPro" id="IPR000222">
    <property type="entry name" value="PP2C_BS"/>
</dbReference>
<dbReference type="InterPro" id="IPR036457">
    <property type="entry name" value="PPM-type-like_dom_sf"/>
</dbReference>
<dbReference type="PROSITE" id="PS50088">
    <property type="entry name" value="ANK_REPEAT"/>
    <property type="match status" value="1"/>
</dbReference>
<dbReference type="EMBL" id="JAFCMP010000423">
    <property type="protein sequence ID" value="KAG5180031.1"/>
    <property type="molecule type" value="Genomic_DNA"/>
</dbReference>
<dbReference type="Pfam" id="PF00481">
    <property type="entry name" value="PP2C"/>
    <property type="match status" value="1"/>
</dbReference>
<keyword evidence="3" id="KW-0479">Metal-binding</keyword>
<feature type="short sequence motif" description="GXSXG" evidence="9">
    <location>
        <begin position="74"/>
        <end position="78"/>
    </location>
</feature>
<evidence type="ECO:0000256" key="9">
    <source>
        <dbReference type="PROSITE-ProRule" id="PRU01161"/>
    </source>
</evidence>
<dbReference type="Pfam" id="PF01734">
    <property type="entry name" value="Patatin"/>
    <property type="match status" value="1"/>
</dbReference>
<evidence type="ECO:0000256" key="8">
    <source>
        <dbReference type="PROSITE-ProRule" id="PRU00023"/>
    </source>
</evidence>
<comment type="subcellular location">
    <subcellularLocation>
        <location evidence="1">Membrane</location>
        <topology evidence="1">Peripheral membrane protein</topology>
    </subcellularLocation>
</comment>
<dbReference type="PROSITE" id="PS50297">
    <property type="entry name" value="ANK_REP_REGION"/>
    <property type="match status" value="1"/>
</dbReference>
<feature type="region of interest" description="Disordered" evidence="11">
    <location>
        <begin position="292"/>
        <end position="351"/>
    </location>
</feature>
<name>A0A835YR40_9STRA</name>
<feature type="compositionally biased region" description="Low complexity" evidence="11">
    <location>
        <begin position="315"/>
        <end position="348"/>
    </location>
</feature>
<dbReference type="GO" id="GO:0004722">
    <property type="term" value="F:protein serine/threonine phosphatase activity"/>
    <property type="evidence" value="ECO:0007669"/>
    <property type="project" value="InterPro"/>
</dbReference>
<dbReference type="InterPro" id="IPR036770">
    <property type="entry name" value="Ankyrin_rpt-contain_sf"/>
</dbReference>
<dbReference type="PROSITE" id="PS51635">
    <property type="entry name" value="PNPLA"/>
    <property type="match status" value="1"/>
</dbReference>
<dbReference type="InterPro" id="IPR002641">
    <property type="entry name" value="PNPLA_dom"/>
</dbReference>
<dbReference type="InterPro" id="IPR002110">
    <property type="entry name" value="Ankyrin_rpt"/>
</dbReference>
<dbReference type="Proteomes" id="UP000664859">
    <property type="component" value="Unassembled WGS sequence"/>
</dbReference>
<feature type="active site" description="Proton acceptor" evidence="9">
    <location>
        <position position="189"/>
    </location>
</feature>
<keyword evidence="9" id="KW-0442">Lipid degradation</keyword>
<dbReference type="GO" id="GO:0046872">
    <property type="term" value="F:metal ion binding"/>
    <property type="evidence" value="ECO:0007669"/>
    <property type="project" value="UniProtKB-KW"/>
</dbReference>
<dbReference type="EC" id="3.1.1.4" evidence="2"/>
<keyword evidence="8" id="KW-0040">ANK repeat</keyword>
<feature type="active site" description="Nucleophile" evidence="9">
    <location>
        <position position="76"/>
    </location>
</feature>
<evidence type="ECO:0000259" key="13">
    <source>
        <dbReference type="PROSITE" id="PS51746"/>
    </source>
</evidence>
<dbReference type="Gene3D" id="1.25.40.20">
    <property type="entry name" value="Ankyrin repeat-containing domain"/>
    <property type="match status" value="1"/>
</dbReference>
<dbReference type="PANTHER" id="PTHR47992">
    <property type="entry name" value="PROTEIN PHOSPHATASE"/>
    <property type="match status" value="1"/>
</dbReference>
<evidence type="ECO:0000256" key="4">
    <source>
        <dbReference type="ARBA" id="ARBA00022801"/>
    </source>
</evidence>
<dbReference type="SUPFAM" id="SSF48403">
    <property type="entry name" value="Ankyrin repeat"/>
    <property type="match status" value="1"/>
</dbReference>
<dbReference type="SMART" id="SM00332">
    <property type="entry name" value="PP2Cc"/>
    <property type="match status" value="1"/>
</dbReference>
<evidence type="ECO:0000256" key="7">
    <source>
        <dbReference type="ARBA" id="ARBA00023422"/>
    </source>
</evidence>
<gene>
    <name evidence="14" type="ORF">JKP88DRAFT_264092</name>
</gene>
<dbReference type="InterPro" id="IPR001932">
    <property type="entry name" value="PPM-type_phosphatase-like_dom"/>
</dbReference>
<evidence type="ECO:0000259" key="12">
    <source>
        <dbReference type="PROSITE" id="PS51635"/>
    </source>
</evidence>
<keyword evidence="6 9" id="KW-0443">Lipid metabolism</keyword>
<evidence type="ECO:0000256" key="11">
    <source>
        <dbReference type="SAM" id="MobiDB-lite"/>
    </source>
</evidence>
<dbReference type="Gene3D" id="3.60.40.10">
    <property type="entry name" value="PPM-type phosphatase domain"/>
    <property type="match status" value="1"/>
</dbReference>
<dbReference type="SUPFAM" id="SSF52151">
    <property type="entry name" value="FabD/lysophospholipase-like"/>
    <property type="match status" value="1"/>
</dbReference>
<keyword evidence="5 10" id="KW-0904">Protein phosphatase</keyword>
<evidence type="ECO:0000256" key="3">
    <source>
        <dbReference type="ARBA" id="ARBA00022723"/>
    </source>
</evidence>
<accession>A0A835YR40</accession>
<feature type="region of interest" description="Disordered" evidence="11">
    <location>
        <begin position="1"/>
        <end position="22"/>
    </location>
</feature>
<sequence length="1342" mass="141433">MQPSNDQATAAKRTAPLAEPPVATPPSLAQWLAQQSKYALGLAPGFFGFYAHIGVLKALDEAGLLEGKVSFVSGASAGALVGGLYAAGLTPSEMAQRVVAYQRGDFWDPPGVGAMLRGRAFEGLIRSSLPEGVTTFDQCRLPLGVTGYSLSRFTTRVIQEGDIALALRASCTFPVLFQPVWHPQGVLMDGGVFDTAGMWSIPSNGDDYRCILNITFGTGPVVDQVVPPSLFPCRSHPRPPSAGGRKEIVSFAITGVPRPHPFAMHKGAAAIEAAYELKRQVVAQISARSMRAGVASSQPRRPVSRPTTMTTARNAKPAAARPGAAAKKGKPPVGAVGAARPASRRAPATGGEAVVVADGPSTEALADELLRALGSSLVAPPTPLLDELQQEPGDADQEMDGGPAVAVQHSINDDAAQQQPGSTRRTVPMGDFYGGLLQALQLNGQDLVSIMARGAARLAMSQDGAECTHSIMPPPPASIPKPSRPSVTPASAMPPPAATSTSTPTPRRVGGVASLSVQFEGLALRNSVRKAAAADGAAAAAAAAAADGMLATPQQLGPMRTPGTMGRPTPQQLVGTPGTLGRGGGGALSAVISARQALLNDKRKGITEEEWRSKKLEKILEGLRKNPEFASCRAITKAEPQDGWTPLHAAAAKGNLSVVQALLDWVGPAGEKISAWELDLQGRTALAVATYKLDDKKAGGGHQGHADVIEHLTLRMEAEDIVGGRITGANAPVDMAGLTPLAWLAKSGAKKTKRLLDSLYAPGDPSICPATPVEQRSNVRARGITWGYADAPGWRVTMEDAVCHFTPLPGVGAAVSHETGLFGVFDGHGGNFSSNFAAERLLPCLHDAPSWRAATLSAAAGADMADAQLLKRAIEEAFLAVDAQLQLNPRMAVTNVSEEDGTKKFKSMDSSGSTALVALVTPTHVVLANAGDSRAVLVSPQGAGSVTILPLSEDHTGQVEAEKARVIAAGGALEERTWTEEEVEHCVLRIKYCAEAKGQSVVPSRSFGDFYYKQCCDADGQLLSPDKQVVTAFPEVRIVERPRSSGSSPALGGVQDQYLLLACDGLWDVFSSQDAGEMLWRILQDLCPARTPTGEDLAIACDALIAEALKRKSEDNITVMAIRLASGGERGGGALTTAFITHPLLPMAVRGDRSTRNPLRMVKGALQPPPPPLQQQISVLELLSKEPYKSILEYFKGWSVNDFLAVTETQTEKLVPKEHLSTGYRLYHRTQERKLKPEANTIYIVASAGGKPMKYGFTTQAEMDAYLTRMGAGGLIASGTDAVLLKLKGLEEGATYSSEIGDGAPLYQLQENAKAVGAQATAWEKQCARAVPRLFERESCRR</sequence>
<evidence type="ECO:0000256" key="6">
    <source>
        <dbReference type="ARBA" id="ARBA00023098"/>
    </source>
</evidence>
<feature type="repeat" description="ANK" evidence="8">
    <location>
        <begin position="642"/>
        <end position="664"/>
    </location>
</feature>
<feature type="domain" description="PNPLA" evidence="12">
    <location>
        <begin position="40"/>
        <end position="202"/>
    </location>
</feature>
<keyword evidence="15" id="KW-1185">Reference proteome</keyword>
<comment type="catalytic activity">
    <reaction evidence="7">
        <text>a 1,2-diacyl-sn-glycero-3-phosphocholine + H2O = a 1-acyl-sn-glycero-3-phosphocholine + a fatty acid + H(+)</text>
        <dbReference type="Rhea" id="RHEA:15801"/>
        <dbReference type="ChEBI" id="CHEBI:15377"/>
        <dbReference type="ChEBI" id="CHEBI:15378"/>
        <dbReference type="ChEBI" id="CHEBI:28868"/>
        <dbReference type="ChEBI" id="CHEBI:57643"/>
        <dbReference type="ChEBI" id="CHEBI:58168"/>
        <dbReference type="EC" id="3.1.1.4"/>
    </reaction>
    <physiologicalReaction direction="left-to-right" evidence="7">
        <dbReference type="Rhea" id="RHEA:15802"/>
    </physiologicalReaction>
</comment>
<comment type="similarity">
    <text evidence="10">Belongs to the PP2C family.</text>
</comment>
<dbReference type="Gene3D" id="3.40.1090.10">
    <property type="entry name" value="Cytosolic phospholipase A2 catalytic domain"/>
    <property type="match status" value="2"/>
</dbReference>
<proteinExistence type="inferred from homology"/>
<dbReference type="InterPro" id="IPR015655">
    <property type="entry name" value="PP2C"/>
</dbReference>
<dbReference type="SUPFAM" id="SSF81606">
    <property type="entry name" value="PP2C-like"/>
    <property type="match status" value="1"/>
</dbReference>
<dbReference type="PROSITE" id="PS51746">
    <property type="entry name" value="PPM_2"/>
    <property type="match status" value="1"/>
</dbReference>
<dbReference type="PROSITE" id="PS01032">
    <property type="entry name" value="PPM_1"/>
    <property type="match status" value="1"/>
</dbReference>
<dbReference type="GO" id="GO:0004623">
    <property type="term" value="F:phospholipase A2 activity"/>
    <property type="evidence" value="ECO:0007669"/>
    <property type="project" value="UniProtKB-EC"/>
</dbReference>
<feature type="compositionally biased region" description="Polar residues" evidence="11">
    <location>
        <begin position="295"/>
        <end position="313"/>
    </location>
</feature>
<protein>
    <recommendedName>
        <fullName evidence="2">phospholipase A2</fullName>
        <ecNumber evidence="2">3.1.1.4</ecNumber>
    </recommendedName>
</protein>
<reference evidence="14" key="1">
    <citation type="submission" date="2021-02" db="EMBL/GenBank/DDBJ databases">
        <title>First Annotated Genome of the Yellow-green Alga Tribonema minus.</title>
        <authorList>
            <person name="Mahan K.M."/>
        </authorList>
    </citation>
    <scope>NUCLEOTIDE SEQUENCE</scope>
    <source>
        <strain evidence="14">UTEX B ZZ1240</strain>
    </source>
</reference>
<dbReference type="CDD" id="cd00143">
    <property type="entry name" value="PP2Cc"/>
    <property type="match status" value="1"/>
</dbReference>
<feature type="region of interest" description="Disordered" evidence="11">
    <location>
        <begin position="381"/>
        <end position="403"/>
    </location>
</feature>
<evidence type="ECO:0000256" key="10">
    <source>
        <dbReference type="RuleBase" id="RU003465"/>
    </source>
</evidence>
<dbReference type="GO" id="GO:0016042">
    <property type="term" value="P:lipid catabolic process"/>
    <property type="evidence" value="ECO:0007669"/>
    <property type="project" value="UniProtKB-UniRule"/>
</dbReference>
<feature type="domain" description="PPM-type phosphatase" evidence="13">
    <location>
        <begin position="785"/>
        <end position="1124"/>
    </location>
</feature>